<dbReference type="EMBL" id="JAJJHW010002585">
    <property type="protein sequence ID" value="KAH8371746.1"/>
    <property type="molecule type" value="Genomic_DNA"/>
</dbReference>
<accession>A0AAD4K1W2</accession>
<evidence type="ECO:0000256" key="1">
    <source>
        <dbReference type="SAM" id="MobiDB-lite"/>
    </source>
</evidence>
<protein>
    <submittedName>
        <fullName evidence="2">Uncharacterized protein</fullName>
    </submittedName>
</protein>
<reference evidence="2" key="1">
    <citation type="journal article" date="2021" name="Mol. Ecol. Resour.">
        <title>Phylogenomic analyses of the genus Drosophila reveals genomic signals of climate adaptation.</title>
        <authorList>
            <person name="Li F."/>
            <person name="Rane R.V."/>
            <person name="Luria V."/>
            <person name="Xiong Z."/>
            <person name="Chen J."/>
            <person name="Li Z."/>
            <person name="Catullo R.A."/>
            <person name="Griffin P.C."/>
            <person name="Schiffer M."/>
            <person name="Pearce S."/>
            <person name="Lee S.F."/>
            <person name="McElroy K."/>
            <person name="Stocker A."/>
            <person name="Shirriffs J."/>
            <person name="Cockerell F."/>
            <person name="Coppin C."/>
            <person name="Sgro C.M."/>
            <person name="Karger A."/>
            <person name="Cain J.W."/>
            <person name="Weber J.A."/>
            <person name="Santpere G."/>
            <person name="Kirschner M.W."/>
            <person name="Hoffmann A.A."/>
            <person name="Oakeshott J.G."/>
            <person name="Zhang G."/>
        </authorList>
    </citation>
    <scope>NUCLEOTIDE SEQUENCE</scope>
    <source>
        <strain evidence="2">BGI-SZ-2011g</strain>
    </source>
</reference>
<feature type="compositionally biased region" description="Low complexity" evidence="1">
    <location>
        <begin position="55"/>
        <end position="116"/>
    </location>
</feature>
<feature type="compositionally biased region" description="Basic residues" evidence="1">
    <location>
        <begin position="13"/>
        <end position="26"/>
    </location>
</feature>
<feature type="region of interest" description="Disordered" evidence="1">
    <location>
        <begin position="282"/>
        <end position="345"/>
    </location>
</feature>
<dbReference type="PANTHER" id="PTHR16021">
    <property type="entry name" value="MANSC DOMAIN CONTAINING PROTEIN 1"/>
    <property type="match status" value="1"/>
</dbReference>
<dbReference type="AlphaFoldDB" id="A0AAD4K1W2"/>
<organism evidence="2 3">
    <name type="scientific">Drosophila rubida</name>
    <dbReference type="NCBI Taxonomy" id="30044"/>
    <lineage>
        <taxon>Eukaryota</taxon>
        <taxon>Metazoa</taxon>
        <taxon>Ecdysozoa</taxon>
        <taxon>Arthropoda</taxon>
        <taxon>Hexapoda</taxon>
        <taxon>Insecta</taxon>
        <taxon>Pterygota</taxon>
        <taxon>Neoptera</taxon>
        <taxon>Endopterygota</taxon>
        <taxon>Diptera</taxon>
        <taxon>Brachycera</taxon>
        <taxon>Muscomorpha</taxon>
        <taxon>Ephydroidea</taxon>
        <taxon>Drosophilidae</taxon>
        <taxon>Drosophila</taxon>
    </lineage>
</organism>
<gene>
    <name evidence="2" type="ORF">KR093_008756</name>
</gene>
<sequence length="437" mass="48698">MNSSREVKSAAKGQKKQQKINSKKQKQQQQQQQQQLVNGIAKSAKATKTDEAKPNTRNNNNNNNHNNNNNNNISLNNNNNYSSMVQNNNNNNNGAVSTTTTTTTMGATGATTTGSATSTNITQKFREQYDAERRASLQHAAELPKIERSNSIRGKLSRFINHLTGSKENLARHDDARDEHKAEKAPFAFTRSRSMILLRRPNRRSFIEPQLEQLSEEAEKSGDPLSPTASLQSLQAIDNMVSYANMSFIDYDKFNGYEKQLERQASLMSLAAEQQQSHLPKLPLPATASPLPSPHTPTPTATASSVCSTLESTPRTVVMRRKRSSSSLVQRPISTSSRNSSHSFYNLDTDYEHNLDRRQNVYRESLDSRTLELLNQRSRNSYTQDQPLLFDALNLECGSASRRCAVCAQPVTRANSLRRGPQDTVDSGGKAHKQVSC</sequence>
<dbReference type="PANTHER" id="PTHR16021:SF13">
    <property type="entry name" value="ETS DOMAIN-CONTAINING PROTEIN-RELATED"/>
    <property type="match status" value="1"/>
</dbReference>
<keyword evidence="3" id="KW-1185">Reference proteome</keyword>
<proteinExistence type="predicted"/>
<feature type="region of interest" description="Disordered" evidence="1">
    <location>
        <begin position="415"/>
        <end position="437"/>
    </location>
</feature>
<comment type="caution">
    <text evidence="2">The sequence shown here is derived from an EMBL/GenBank/DDBJ whole genome shotgun (WGS) entry which is preliminary data.</text>
</comment>
<name>A0AAD4K1W2_9MUSC</name>
<feature type="compositionally biased region" description="Polar residues" evidence="1">
    <location>
        <begin position="306"/>
        <end position="315"/>
    </location>
</feature>
<feature type="compositionally biased region" description="Polar residues" evidence="1">
    <location>
        <begin position="325"/>
        <end position="345"/>
    </location>
</feature>
<feature type="region of interest" description="Disordered" evidence="1">
    <location>
        <begin position="1"/>
        <end position="116"/>
    </location>
</feature>
<evidence type="ECO:0000313" key="2">
    <source>
        <dbReference type="EMBL" id="KAH8371746.1"/>
    </source>
</evidence>
<evidence type="ECO:0000313" key="3">
    <source>
        <dbReference type="Proteomes" id="UP001200034"/>
    </source>
</evidence>
<dbReference type="Proteomes" id="UP001200034">
    <property type="component" value="Unassembled WGS sequence"/>
</dbReference>
<dbReference type="InterPro" id="IPR052660">
    <property type="entry name" value="Erythrocyte_Invasion_ImmMod"/>
</dbReference>